<dbReference type="AlphaFoldDB" id="A0A3G3IMT5"/>
<organism evidence="3 4">
    <name type="scientific">Bathymodiolus thermophilus thioautotrophic gill symbiont</name>
    <dbReference type="NCBI Taxonomy" id="2360"/>
    <lineage>
        <taxon>Bacteria</taxon>
        <taxon>Pseudomonadati</taxon>
        <taxon>Pseudomonadota</taxon>
        <taxon>Gammaproteobacteria</taxon>
        <taxon>sulfur-oxidizing symbionts</taxon>
    </lineage>
</organism>
<feature type="compositionally biased region" description="Polar residues" evidence="1">
    <location>
        <begin position="316"/>
        <end position="334"/>
    </location>
</feature>
<feature type="signal peptide" evidence="2">
    <location>
        <begin position="1"/>
        <end position="23"/>
    </location>
</feature>
<dbReference type="Proteomes" id="UP000278334">
    <property type="component" value="Chromosome"/>
</dbReference>
<proteinExistence type="predicted"/>
<evidence type="ECO:0000313" key="3">
    <source>
        <dbReference type="EMBL" id="AYQ57105.1"/>
    </source>
</evidence>
<gene>
    <name evidence="3" type="ORF">MS2017_1417</name>
</gene>
<dbReference type="KEGG" id="bthg:MS2017_1417"/>
<reference evidence="3 4" key="1">
    <citation type="submission" date="2017-11" db="EMBL/GenBank/DDBJ databases">
        <title>Genome sequence of the bacterial symbiont EPR9N from a vent mussel Bathymodiolus thermophilus.</title>
        <authorList>
            <person name="Won Y.-J."/>
        </authorList>
    </citation>
    <scope>NUCLEOTIDE SEQUENCE [LARGE SCALE GENOMIC DNA]</scope>
    <source>
        <strain evidence="3 4">EPR9N</strain>
    </source>
</reference>
<dbReference type="RefSeq" id="WP_122951752.1">
    <property type="nucleotide sequence ID" value="NZ_CP024634.1"/>
</dbReference>
<sequence precursor="true">MRTIKLSILSLLLFGGFNARVLANECSRETSEGNIPHSFYDENTNPPSCTCISGYGDNGTIKRNKDGKFSGTCTLIEDSTSSSSATWAVPVAAMAIAGIGGVGYYIYRIRQVNVESGGIESENIEIVENVENVTMTPEERINMEFLTKTFMRSINDKNVTSFNTDDSYVWEIDDPESVTSEIEQIHSDLTSAESNSLSMVDETYTLPKSIDQLPIETHEVMIHNDPSSGELPGPSNPTAPSPENEASGGDYTYVEIDENHQAEWDFRLESDSDDEISLDGLSNQVKDVQENVLEDARLDEVNVEGEVRVNVGDYFESQTTSNPGASNLGETDTIISDPAYEDINKWNKEKALEDSDSEGCE</sequence>
<dbReference type="EMBL" id="CP024634">
    <property type="protein sequence ID" value="AYQ57105.1"/>
    <property type="molecule type" value="Genomic_DNA"/>
</dbReference>
<feature type="region of interest" description="Disordered" evidence="1">
    <location>
        <begin position="223"/>
        <end position="249"/>
    </location>
</feature>
<accession>A0A3G3IMT5</accession>
<protein>
    <submittedName>
        <fullName evidence="3">Uncharacterized protein</fullName>
    </submittedName>
</protein>
<feature type="region of interest" description="Disordered" evidence="1">
    <location>
        <begin position="314"/>
        <end position="336"/>
    </location>
</feature>
<evidence type="ECO:0000313" key="4">
    <source>
        <dbReference type="Proteomes" id="UP000278334"/>
    </source>
</evidence>
<name>A0A3G3IMT5_9GAMM</name>
<feature type="chain" id="PRO_5018144852" evidence="2">
    <location>
        <begin position="24"/>
        <end position="361"/>
    </location>
</feature>
<evidence type="ECO:0000256" key="1">
    <source>
        <dbReference type="SAM" id="MobiDB-lite"/>
    </source>
</evidence>
<keyword evidence="2" id="KW-0732">Signal</keyword>
<evidence type="ECO:0000256" key="2">
    <source>
        <dbReference type="SAM" id="SignalP"/>
    </source>
</evidence>